<reference evidence="1 2" key="1">
    <citation type="submission" date="2019-06" db="EMBL/GenBank/DDBJ databases">
        <title>Draft genome sequence of the filamentous fungus Phialemoniopsis curvata isolated from diesel fuel.</title>
        <authorList>
            <person name="Varaljay V.A."/>
            <person name="Lyon W.J."/>
            <person name="Crouch A.L."/>
            <person name="Drake C.E."/>
            <person name="Hollomon J.M."/>
            <person name="Nadeau L.J."/>
            <person name="Nunn H.S."/>
            <person name="Stevenson B.S."/>
            <person name="Bojanowski C.L."/>
            <person name="Crookes-Goodson W.J."/>
        </authorList>
    </citation>
    <scope>NUCLEOTIDE SEQUENCE [LARGE SCALE GENOMIC DNA]</scope>
    <source>
        <strain evidence="1 2">D216</strain>
    </source>
</reference>
<evidence type="ECO:0000313" key="2">
    <source>
        <dbReference type="Proteomes" id="UP000319257"/>
    </source>
</evidence>
<gene>
    <name evidence="1" type="ORF">E0L32_009470</name>
</gene>
<evidence type="ECO:0008006" key="3">
    <source>
        <dbReference type="Google" id="ProtNLM"/>
    </source>
</evidence>
<dbReference type="Proteomes" id="UP000319257">
    <property type="component" value="Unassembled WGS sequence"/>
</dbReference>
<dbReference type="OrthoDB" id="5208229at2759"/>
<proteinExistence type="predicted"/>
<keyword evidence="2" id="KW-1185">Reference proteome</keyword>
<evidence type="ECO:0000313" key="1">
    <source>
        <dbReference type="EMBL" id="TPX09278.1"/>
    </source>
</evidence>
<organism evidence="1 2">
    <name type="scientific">Thyridium curvatum</name>
    <dbReference type="NCBI Taxonomy" id="1093900"/>
    <lineage>
        <taxon>Eukaryota</taxon>
        <taxon>Fungi</taxon>
        <taxon>Dikarya</taxon>
        <taxon>Ascomycota</taxon>
        <taxon>Pezizomycotina</taxon>
        <taxon>Sordariomycetes</taxon>
        <taxon>Sordariomycetidae</taxon>
        <taxon>Thyridiales</taxon>
        <taxon>Thyridiaceae</taxon>
        <taxon>Thyridium</taxon>
    </lineage>
</organism>
<accession>A0A507AWS5</accession>
<sequence>MVHANPGAGGAWREWKAWYYDTVDEAGLTNEVFAPGTLHIDYTSILGGQPFDIDASAWTTQLIGMLRRLDGKQHLYTAVLAELPQPGAGQARPETCKAYSQGGASMVVQAVPGGHIMQNGAQATFEMVRVPELEAKGLNPWRIRGQTVNLAWQNGNKAVVDSIKTDRTGEEN</sequence>
<dbReference type="EMBL" id="SKBQ01000069">
    <property type="protein sequence ID" value="TPX09278.1"/>
    <property type="molecule type" value="Genomic_DNA"/>
</dbReference>
<protein>
    <recommendedName>
        <fullName evidence="3">SnoaL-like domain-containing protein</fullName>
    </recommendedName>
</protein>
<name>A0A507AWS5_9PEZI</name>
<dbReference type="Gene3D" id="3.10.450.50">
    <property type="match status" value="1"/>
</dbReference>
<dbReference type="GeneID" id="41976917"/>
<dbReference type="InParanoid" id="A0A507AWS5"/>
<dbReference type="AlphaFoldDB" id="A0A507AWS5"/>
<comment type="caution">
    <text evidence="1">The sequence shown here is derived from an EMBL/GenBank/DDBJ whole genome shotgun (WGS) entry which is preliminary data.</text>
</comment>
<dbReference type="RefSeq" id="XP_030990989.1">
    <property type="nucleotide sequence ID" value="XM_031144438.1"/>
</dbReference>